<organism evidence="2 3">
    <name type="scientific">Niabella ginsenosidivorans</name>
    <dbReference type="NCBI Taxonomy" id="1176587"/>
    <lineage>
        <taxon>Bacteria</taxon>
        <taxon>Pseudomonadati</taxon>
        <taxon>Bacteroidota</taxon>
        <taxon>Chitinophagia</taxon>
        <taxon>Chitinophagales</taxon>
        <taxon>Chitinophagaceae</taxon>
        <taxon>Niabella</taxon>
    </lineage>
</organism>
<dbReference type="OrthoDB" id="9770889at2"/>
<dbReference type="STRING" id="1176587.A8C56_10945"/>
<gene>
    <name evidence="2" type="ORF">A8C56_10945</name>
</gene>
<proteinExistence type="predicted"/>
<dbReference type="EMBL" id="CP015772">
    <property type="protein sequence ID" value="ANH81429.1"/>
    <property type="molecule type" value="Genomic_DNA"/>
</dbReference>
<keyword evidence="1" id="KW-0732">Signal</keyword>
<feature type="chain" id="PRO_5008389762" evidence="1">
    <location>
        <begin position="20"/>
        <end position="254"/>
    </location>
</feature>
<accession>A0A1A9I2Z5</accession>
<protein>
    <submittedName>
        <fullName evidence="2">Uncharacterized protein</fullName>
    </submittedName>
</protein>
<keyword evidence="3" id="KW-1185">Reference proteome</keyword>
<dbReference type="Proteomes" id="UP000077667">
    <property type="component" value="Chromosome"/>
</dbReference>
<evidence type="ECO:0000256" key="1">
    <source>
        <dbReference type="SAM" id="SignalP"/>
    </source>
</evidence>
<dbReference type="RefSeq" id="WP_067755719.1">
    <property type="nucleotide sequence ID" value="NZ_CP015772.1"/>
</dbReference>
<evidence type="ECO:0000313" key="2">
    <source>
        <dbReference type="EMBL" id="ANH81429.1"/>
    </source>
</evidence>
<feature type="signal peptide" evidence="1">
    <location>
        <begin position="1"/>
        <end position="19"/>
    </location>
</feature>
<evidence type="ECO:0000313" key="3">
    <source>
        <dbReference type="Proteomes" id="UP000077667"/>
    </source>
</evidence>
<dbReference type="AlphaFoldDB" id="A0A1A9I2Z5"/>
<name>A0A1A9I2Z5_9BACT</name>
<reference evidence="2 3" key="1">
    <citation type="submission" date="2016-05" db="EMBL/GenBank/DDBJ databases">
        <title>Niabella ginsenosidivorans BS26 whole genome sequencing.</title>
        <authorList>
            <person name="Im W.T."/>
            <person name="Siddiqi M.Z."/>
        </authorList>
    </citation>
    <scope>NUCLEOTIDE SEQUENCE [LARGE SCALE GENOMIC DNA]</scope>
    <source>
        <strain evidence="2 3">BS26</strain>
    </source>
</reference>
<sequence length="254" mass="27237">MKQFLLLWGLLYFLSGAHATPTKVTIRVKAKDAKFIGTAIGGAAVVIRDNRTGALLASGITTGTSGDTKSILQTSYQRYQSITDDKTAGFVANIDIDAPTFVDIEVVAPVSRRGSAIKGSTQIWVIPGKDILGDGIILELPGLILDILNPTTHQIISSDSIKNNSLPVRISLTMLCGCPISKGGVWNANDFEVKAVLKKEGSPIGTFTLQKAVQTNIFEGNLPVKEKGNYQVVVYAFQSRSNNSGVDLLNFVIQ</sequence>
<dbReference type="KEGG" id="nia:A8C56_10945"/>